<feature type="non-terminal residue" evidence="2">
    <location>
        <position position="390"/>
    </location>
</feature>
<evidence type="ECO:0000256" key="1">
    <source>
        <dbReference type="SAM" id="MobiDB-lite"/>
    </source>
</evidence>
<keyword evidence="2" id="KW-0548">Nucleotidyltransferase</keyword>
<sequence length="390" mass="45155">KWRVDILTHAPPRSLLLLVLRRGSMGQEHYLQGVIGYNWPAFDAALREYCDRNYHQLLPIIAKKVHQEKVQQERLKAIKAHLNFEETSHHSKLRTPSRRRDLNKMLGSRHARGMPEILKSRRSRLSHQGKKIRKEEWRQSYHSSRRDTESCYQSSYLREIEFFSKRRHSKRASSRRTEAMSESEGGVKGHWKSKPKRQKSSVEDELSQPWAAAMTKRWEMQTWSHMFNSTLTGIIRVWFDDLLKESIDSYDDLKKRKGGKKGGNVKKGKTDGNTNGTPMAKDSQIKDYPNFTPLGEEDEMEGPMIIEVEIGGHFVHRMYVDGGSSSEILYEHCFNRFCLEVRSQMIPVATPLVGFSGEIIWTLGQISLLVKIGNEEHSTLAWMIDVPGFT</sequence>
<keyword evidence="2" id="KW-0695">RNA-directed DNA polymerase</keyword>
<evidence type="ECO:0000313" key="2">
    <source>
        <dbReference type="EMBL" id="GEY57509.1"/>
    </source>
</evidence>
<name>A0A699HN53_TANCI</name>
<protein>
    <submittedName>
        <fullName evidence="2">Reverse transcriptase domain-containing protein</fullName>
    </submittedName>
</protein>
<feature type="region of interest" description="Disordered" evidence="1">
    <location>
        <begin position="253"/>
        <end position="293"/>
    </location>
</feature>
<dbReference type="GO" id="GO:0003964">
    <property type="term" value="F:RNA-directed DNA polymerase activity"/>
    <property type="evidence" value="ECO:0007669"/>
    <property type="project" value="UniProtKB-KW"/>
</dbReference>
<gene>
    <name evidence="2" type="ORF">Tci_429483</name>
</gene>
<feature type="region of interest" description="Disordered" evidence="1">
    <location>
        <begin position="167"/>
        <end position="208"/>
    </location>
</feature>
<proteinExistence type="predicted"/>
<organism evidence="2">
    <name type="scientific">Tanacetum cinerariifolium</name>
    <name type="common">Dalmatian daisy</name>
    <name type="synonym">Chrysanthemum cinerariifolium</name>
    <dbReference type="NCBI Taxonomy" id="118510"/>
    <lineage>
        <taxon>Eukaryota</taxon>
        <taxon>Viridiplantae</taxon>
        <taxon>Streptophyta</taxon>
        <taxon>Embryophyta</taxon>
        <taxon>Tracheophyta</taxon>
        <taxon>Spermatophyta</taxon>
        <taxon>Magnoliopsida</taxon>
        <taxon>eudicotyledons</taxon>
        <taxon>Gunneridae</taxon>
        <taxon>Pentapetalae</taxon>
        <taxon>asterids</taxon>
        <taxon>campanulids</taxon>
        <taxon>Asterales</taxon>
        <taxon>Asteraceae</taxon>
        <taxon>Asteroideae</taxon>
        <taxon>Anthemideae</taxon>
        <taxon>Anthemidinae</taxon>
        <taxon>Tanacetum</taxon>
    </lineage>
</organism>
<comment type="caution">
    <text evidence="2">The sequence shown here is derived from an EMBL/GenBank/DDBJ whole genome shotgun (WGS) entry which is preliminary data.</text>
</comment>
<dbReference type="PANTHER" id="PTHR33240">
    <property type="entry name" value="OS08G0508500 PROTEIN"/>
    <property type="match status" value="1"/>
</dbReference>
<reference evidence="2" key="1">
    <citation type="journal article" date="2019" name="Sci. Rep.">
        <title>Draft genome of Tanacetum cinerariifolium, the natural source of mosquito coil.</title>
        <authorList>
            <person name="Yamashiro T."/>
            <person name="Shiraishi A."/>
            <person name="Satake H."/>
            <person name="Nakayama K."/>
        </authorList>
    </citation>
    <scope>NUCLEOTIDE SEQUENCE</scope>
</reference>
<keyword evidence="2" id="KW-0808">Transferase</keyword>
<dbReference type="AlphaFoldDB" id="A0A699HN53"/>
<feature type="compositionally biased region" description="Basic residues" evidence="1">
    <location>
        <begin position="255"/>
        <end position="267"/>
    </location>
</feature>
<dbReference type="EMBL" id="BKCJ010190247">
    <property type="protein sequence ID" value="GEY57509.1"/>
    <property type="molecule type" value="Genomic_DNA"/>
</dbReference>
<accession>A0A699HN53</accession>
<feature type="compositionally biased region" description="Basic residues" evidence="1">
    <location>
        <begin position="189"/>
        <end position="199"/>
    </location>
</feature>
<dbReference type="PANTHER" id="PTHR33240:SF15">
    <property type="entry name" value="GAG-PRO-LIKE PROTEIN"/>
    <property type="match status" value="1"/>
</dbReference>
<feature type="non-terminal residue" evidence="2">
    <location>
        <position position="1"/>
    </location>
</feature>